<name>A0A6N2SC56_ANAHA</name>
<organism evidence="1">
    <name type="scientific">Anaerostipes hadrus</name>
    <dbReference type="NCBI Taxonomy" id="649756"/>
    <lineage>
        <taxon>Bacteria</taxon>
        <taxon>Bacillati</taxon>
        <taxon>Bacillota</taxon>
        <taxon>Clostridia</taxon>
        <taxon>Lachnospirales</taxon>
        <taxon>Lachnospiraceae</taxon>
        <taxon>Anaerostipes</taxon>
    </lineage>
</organism>
<sequence>MINVEILKKELLKQDSVESCFNDEYREMMACVTGAVECSLEKLERFLTDYKELTAITRRANVTNEHLFREKFNEMPHKKRRKGRLL</sequence>
<gene>
    <name evidence="1" type="ORF">AHLFYP4_00805</name>
</gene>
<dbReference type="AlphaFoldDB" id="A0A6N2SC56"/>
<accession>A0A6N2SC56</accession>
<dbReference type="RefSeq" id="WP_156723018.1">
    <property type="nucleotide sequence ID" value="NZ_CACRSX010000018.1"/>
</dbReference>
<proteinExistence type="predicted"/>
<evidence type="ECO:0000313" key="1">
    <source>
        <dbReference type="EMBL" id="VYS89335.1"/>
    </source>
</evidence>
<reference evidence="1" key="1">
    <citation type="submission" date="2019-11" db="EMBL/GenBank/DDBJ databases">
        <authorList>
            <person name="Feng L."/>
        </authorList>
    </citation>
    <scope>NUCLEOTIDE SEQUENCE</scope>
    <source>
        <strain evidence="1">AhadrusLFYP4</strain>
    </source>
</reference>
<dbReference type="EMBL" id="CACRSX010000018">
    <property type="protein sequence ID" value="VYS89335.1"/>
    <property type="molecule type" value="Genomic_DNA"/>
</dbReference>
<protein>
    <submittedName>
        <fullName evidence="1">Uncharacterized protein</fullName>
    </submittedName>
</protein>